<evidence type="ECO:0000313" key="2">
    <source>
        <dbReference type="Proteomes" id="UP000232688"/>
    </source>
</evidence>
<feature type="non-terminal residue" evidence="1">
    <location>
        <position position="73"/>
    </location>
</feature>
<dbReference type="VEuPathDB" id="FungiDB:RhiirFUN_015751"/>
<comment type="caution">
    <text evidence="1">The sequence shown here is derived from an EMBL/GenBank/DDBJ whole genome shotgun (WGS) entry which is preliminary data.</text>
</comment>
<evidence type="ECO:0000313" key="1">
    <source>
        <dbReference type="EMBL" id="PKC57271.1"/>
    </source>
</evidence>
<protein>
    <submittedName>
        <fullName evidence="1">Uncharacterized protein</fullName>
    </submittedName>
</protein>
<dbReference type="Proteomes" id="UP000232688">
    <property type="component" value="Unassembled WGS sequence"/>
</dbReference>
<name>A0A2N0R1T6_9GLOM</name>
<organism evidence="1 2">
    <name type="scientific">Rhizophagus irregularis</name>
    <dbReference type="NCBI Taxonomy" id="588596"/>
    <lineage>
        <taxon>Eukaryota</taxon>
        <taxon>Fungi</taxon>
        <taxon>Fungi incertae sedis</taxon>
        <taxon>Mucoromycota</taxon>
        <taxon>Glomeromycotina</taxon>
        <taxon>Glomeromycetes</taxon>
        <taxon>Glomerales</taxon>
        <taxon>Glomeraceae</taxon>
        <taxon>Rhizophagus</taxon>
    </lineage>
</organism>
<dbReference type="EMBL" id="LLXH01001874">
    <property type="protein sequence ID" value="PKC57271.1"/>
    <property type="molecule type" value="Genomic_DNA"/>
</dbReference>
<reference evidence="1 2" key="1">
    <citation type="submission" date="2017-10" db="EMBL/GenBank/DDBJ databases">
        <title>Extensive intraspecific genome diversity in a model arbuscular mycorrhizal fungus.</title>
        <authorList>
            <person name="Chen E.C.H."/>
            <person name="Morin E."/>
            <person name="Baudet D."/>
            <person name="Noel J."/>
            <person name="Ndikumana S."/>
            <person name="Charron P."/>
            <person name="St-Onge C."/>
            <person name="Giorgi J."/>
            <person name="Grigoriev I.V."/>
            <person name="Roux C."/>
            <person name="Martin F.M."/>
            <person name="Corradi N."/>
        </authorList>
    </citation>
    <scope>NUCLEOTIDE SEQUENCE [LARGE SCALE GENOMIC DNA]</scope>
    <source>
        <strain evidence="1 2">A1</strain>
    </source>
</reference>
<dbReference type="AlphaFoldDB" id="A0A2N0R1T6"/>
<dbReference type="VEuPathDB" id="FungiDB:RhiirA1_428600"/>
<proteinExistence type="predicted"/>
<gene>
    <name evidence="1" type="ORF">RhiirA1_428600</name>
</gene>
<reference evidence="1 2" key="2">
    <citation type="submission" date="2017-10" db="EMBL/GenBank/DDBJ databases">
        <title>Genome analyses suggest a sexual origin of heterokaryosis in a supposedly ancient asexual fungus.</title>
        <authorList>
            <person name="Corradi N."/>
            <person name="Sedzielewska K."/>
            <person name="Noel J."/>
            <person name="Charron P."/>
            <person name="Farinelli L."/>
            <person name="Marton T."/>
            <person name="Kruger M."/>
            <person name="Pelin A."/>
            <person name="Brachmann A."/>
            <person name="Corradi N."/>
        </authorList>
    </citation>
    <scope>NUCLEOTIDE SEQUENCE [LARGE SCALE GENOMIC DNA]</scope>
    <source>
        <strain evidence="1 2">A1</strain>
    </source>
</reference>
<sequence length="73" mass="8661">MVLNQQQQRSGTTVWEHVEDIFNENISQLTKSTKVKEKLDAIERVTLSFPLSNLNSWKKITRPSYKILTWKKR</sequence>
<accession>A0A2N0R1T6</accession>